<comment type="caution">
    <text evidence="3">The sequence shown here is derived from an EMBL/GenBank/DDBJ whole genome shotgun (WGS) entry which is preliminary data.</text>
</comment>
<dbReference type="Proteomes" id="UP001610563">
    <property type="component" value="Unassembled WGS sequence"/>
</dbReference>
<reference evidence="3 4" key="1">
    <citation type="submission" date="2024-07" db="EMBL/GenBank/DDBJ databases">
        <title>Section-level genome sequencing and comparative genomics of Aspergillus sections Usti and Cavernicolus.</title>
        <authorList>
            <consortium name="Lawrence Berkeley National Laboratory"/>
            <person name="Nybo J.L."/>
            <person name="Vesth T.C."/>
            <person name="Theobald S."/>
            <person name="Frisvad J.C."/>
            <person name="Larsen T.O."/>
            <person name="Kjaerboelling I."/>
            <person name="Rothschild-Mancinelli K."/>
            <person name="Lyhne E.K."/>
            <person name="Kogle M.E."/>
            <person name="Barry K."/>
            <person name="Clum A."/>
            <person name="Na H."/>
            <person name="Ledsgaard L."/>
            <person name="Lin J."/>
            <person name="Lipzen A."/>
            <person name="Kuo A."/>
            <person name="Riley R."/>
            <person name="Mondo S."/>
            <person name="Labutti K."/>
            <person name="Haridas S."/>
            <person name="Pangalinan J."/>
            <person name="Salamov A.A."/>
            <person name="Simmons B.A."/>
            <person name="Magnuson J.K."/>
            <person name="Chen J."/>
            <person name="Drula E."/>
            <person name="Henrissat B."/>
            <person name="Wiebenga A."/>
            <person name="Lubbers R.J."/>
            <person name="Gomes A.C."/>
            <person name="Makela M.R."/>
            <person name="Stajich J."/>
            <person name="Grigoriev I.V."/>
            <person name="Mortensen U.H."/>
            <person name="De Vries R.P."/>
            <person name="Baker S.E."/>
            <person name="Andersen M.R."/>
        </authorList>
    </citation>
    <scope>NUCLEOTIDE SEQUENCE [LARGE SCALE GENOMIC DNA]</scope>
    <source>
        <strain evidence="3 4">CBS 209.92</strain>
    </source>
</reference>
<dbReference type="EMBL" id="JBFTWV010000026">
    <property type="protein sequence ID" value="KAL2796428.1"/>
    <property type="molecule type" value="Genomic_DNA"/>
</dbReference>
<evidence type="ECO:0000256" key="1">
    <source>
        <dbReference type="ARBA" id="ARBA00022801"/>
    </source>
</evidence>
<keyword evidence="4" id="KW-1185">Reference proteome</keyword>
<dbReference type="InterPro" id="IPR000073">
    <property type="entry name" value="AB_hydrolase_1"/>
</dbReference>
<dbReference type="Gene3D" id="1.10.210.20">
    <property type="match status" value="1"/>
</dbReference>
<evidence type="ECO:0000313" key="4">
    <source>
        <dbReference type="Proteomes" id="UP001610563"/>
    </source>
</evidence>
<dbReference type="InterPro" id="IPR050266">
    <property type="entry name" value="AB_hydrolase_sf"/>
</dbReference>
<keyword evidence="1 3" id="KW-0378">Hydrolase</keyword>
<organism evidence="3 4">
    <name type="scientific">Aspergillus keveii</name>
    <dbReference type="NCBI Taxonomy" id="714993"/>
    <lineage>
        <taxon>Eukaryota</taxon>
        <taxon>Fungi</taxon>
        <taxon>Dikarya</taxon>
        <taxon>Ascomycota</taxon>
        <taxon>Pezizomycotina</taxon>
        <taxon>Eurotiomycetes</taxon>
        <taxon>Eurotiomycetidae</taxon>
        <taxon>Eurotiales</taxon>
        <taxon>Aspergillaceae</taxon>
        <taxon>Aspergillus</taxon>
        <taxon>Aspergillus subgen. Nidulantes</taxon>
    </lineage>
</organism>
<protein>
    <submittedName>
        <fullName evidence="3">Alpha/Beta hydrolase protein</fullName>
    </submittedName>
</protein>
<gene>
    <name evidence="3" type="ORF">BJX66DRAFT_299645</name>
</gene>
<dbReference type="PANTHER" id="PTHR43798:SF31">
    <property type="entry name" value="AB HYDROLASE SUPERFAMILY PROTEIN YCLE"/>
    <property type="match status" value="1"/>
</dbReference>
<dbReference type="Gene3D" id="3.40.50.1820">
    <property type="entry name" value="alpha/beta hydrolase"/>
    <property type="match status" value="1"/>
</dbReference>
<dbReference type="PANTHER" id="PTHR43798">
    <property type="entry name" value="MONOACYLGLYCEROL LIPASE"/>
    <property type="match status" value="1"/>
</dbReference>
<dbReference type="SUPFAM" id="SSF53474">
    <property type="entry name" value="alpha/beta-Hydrolases"/>
    <property type="match status" value="1"/>
</dbReference>
<name>A0ABR4GBM0_9EURO</name>
<accession>A0ABR4GBM0</accession>
<dbReference type="Pfam" id="PF00561">
    <property type="entry name" value="Abhydrolase_1"/>
    <property type="match status" value="1"/>
</dbReference>
<sequence>MVVFVPGMCETPTHGGSEAILYSFAINRLIRSCWKYTIKRGATCPQLQSQCIAITTTPTTPSSAAPLPLDTRQSLAKMLLTKTINGTEISYDTAGYATGPPIVLLTGWAHDLQLYDLVLPHLAHKFNVIRINWRGHGPSRDPIPDFGVAEQVSDTIALLDALDVDTFYLVSHSHGGWAALGLVEKLCSSSSSRILSLFMIDQIMTDPPPEFAAGLTTMQDKASWKAARAGLFASWLAGSDDAAVRDHFAYSFGRFGYDMWALSCRVIAGAYAEHGNPMKRMEALAAERGGKICPIRHVFSHPRGDEAYRARHESFQSGKGSGWFSWRDLGCATHFPSLDCPGVVAGEIAEFVEGLSRES</sequence>
<evidence type="ECO:0000313" key="3">
    <source>
        <dbReference type="EMBL" id="KAL2796428.1"/>
    </source>
</evidence>
<evidence type="ECO:0000259" key="2">
    <source>
        <dbReference type="Pfam" id="PF00561"/>
    </source>
</evidence>
<proteinExistence type="predicted"/>
<dbReference type="GO" id="GO:0016787">
    <property type="term" value="F:hydrolase activity"/>
    <property type="evidence" value="ECO:0007669"/>
    <property type="project" value="UniProtKB-KW"/>
</dbReference>
<feature type="domain" description="AB hydrolase-1" evidence="2">
    <location>
        <begin position="100"/>
        <end position="232"/>
    </location>
</feature>
<dbReference type="InterPro" id="IPR029058">
    <property type="entry name" value="AB_hydrolase_fold"/>
</dbReference>